<dbReference type="SUPFAM" id="SSF51556">
    <property type="entry name" value="Metallo-dependent hydrolases"/>
    <property type="match status" value="1"/>
</dbReference>
<gene>
    <name evidence="3" type="ORF">GCM10023208_14650</name>
</gene>
<accession>A0ABP9KAY0</accession>
<dbReference type="EMBL" id="BAABHV010000009">
    <property type="protein sequence ID" value="GAA5053087.1"/>
    <property type="molecule type" value="Genomic_DNA"/>
</dbReference>
<feature type="domain" description="Amidohydrolase-related" evidence="2">
    <location>
        <begin position="66"/>
        <end position="341"/>
    </location>
</feature>
<organism evidence="3 4">
    <name type="scientific">Erythrobacter westpacificensis</name>
    <dbReference type="NCBI Taxonomy" id="1055231"/>
    <lineage>
        <taxon>Bacteria</taxon>
        <taxon>Pseudomonadati</taxon>
        <taxon>Pseudomonadota</taxon>
        <taxon>Alphaproteobacteria</taxon>
        <taxon>Sphingomonadales</taxon>
        <taxon>Erythrobacteraceae</taxon>
        <taxon>Erythrobacter/Porphyrobacter group</taxon>
        <taxon>Erythrobacter</taxon>
    </lineage>
</organism>
<sequence>MGKKCRLIACEEAWTIPEVADELKKVARSPSQSLDKLLVAGIYDAEEDTSGYGKMNFLQGLLDVEEQRLPQMDEHGVDMHLLTLTAPGVQMFDADTATDLAALSNDRLAEICANRPDRFAGLGSFAPQSPKRAAKEVERVMTELKLNGLVVNSHTNGDYFDDYRFWPILEAAEAHDATIYIHPRAPSDSLKGPLQDYAMDSAMWGYGVEVGTMMLRMMASGVFDRFPNLKVCVGHMGEMVPFFIWRINFMNSRAQKVGRAPKTQRSMEEYFRDNFVFTTSGVEDHMALRYAIDRMGIDNVIWAIDYPYQPMKPAVDFIESFECTEAEMHALCHGNAERVFHIPPES</sequence>
<proteinExistence type="predicted"/>
<dbReference type="PANTHER" id="PTHR21240">
    <property type="entry name" value="2-AMINO-3-CARBOXYLMUCONATE-6-SEMIALDEHYDE DECARBOXYLASE"/>
    <property type="match status" value="1"/>
</dbReference>
<dbReference type="RefSeq" id="WP_346032449.1">
    <property type="nucleotide sequence ID" value="NZ_BAABHV010000009.1"/>
</dbReference>
<evidence type="ECO:0000313" key="3">
    <source>
        <dbReference type="EMBL" id="GAA5053087.1"/>
    </source>
</evidence>
<evidence type="ECO:0000313" key="4">
    <source>
        <dbReference type="Proteomes" id="UP001500518"/>
    </source>
</evidence>
<dbReference type="Proteomes" id="UP001500518">
    <property type="component" value="Unassembled WGS sequence"/>
</dbReference>
<dbReference type="Gene3D" id="3.20.20.140">
    <property type="entry name" value="Metal-dependent hydrolases"/>
    <property type="match status" value="1"/>
</dbReference>
<dbReference type="PANTHER" id="PTHR21240:SF30">
    <property type="entry name" value="AMIDOHYDROLASE-RELATED DOMAIN-CONTAINING PROTEIN-RELATED"/>
    <property type="match status" value="1"/>
</dbReference>
<protein>
    <submittedName>
        <fullName evidence="3">Amidohydrolase family protein</fullName>
    </submittedName>
</protein>
<dbReference type="InterPro" id="IPR006680">
    <property type="entry name" value="Amidohydro-rel"/>
</dbReference>
<name>A0ABP9KAY0_9SPHN</name>
<evidence type="ECO:0000259" key="2">
    <source>
        <dbReference type="Pfam" id="PF04909"/>
    </source>
</evidence>
<comment type="caution">
    <text evidence="3">The sequence shown here is derived from an EMBL/GenBank/DDBJ whole genome shotgun (WGS) entry which is preliminary data.</text>
</comment>
<dbReference type="InterPro" id="IPR032466">
    <property type="entry name" value="Metal_Hydrolase"/>
</dbReference>
<dbReference type="Pfam" id="PF04909">
    <property type="entry name" value="Amidohydro_2"/>
    <property type="match status" value="1"/>
</dbReference>
<keyword evidence="4" id="KW-1185">Reference proteome</keyword>
<keyword evidence="1" id="KW-0456">Lyase</keyword>
<evidence type="ECO:0000256" key="1">
    <source>
        <dbReference type="ARBA" id="ARBA00023239"/>
    </source>
</evidence>
<reference evidence="4" key="1">
    <citation type="journal article" date="2019" name="Int. J. Syst. Evol. Microbiol.">
        <title>The Global Catalogue of Microorganisms (GCM) 10K type strain sequencing project: providing services to taxonomists for standard genome sequencing and annotation.</title>
        <authorList>
            <consortium name="The Broad Institute Genomics Platform"/>
            <consortium name="The Broad Institute Genome Sequencing Center for Infectious Disease"/>
            <person name="Wu L."/>
            <person name="Ma J."/>
        </authorList>
    </citation>
    <scope>NUCLEOTIDE SEQUENCE [LARGE SCALE GENOMIC DNA]</scope>
    <source>
        <strain evidence="4">JCM 18014</strain>
    </source>
</reference>
<dbReference type="InterPro" id="IPR032465">
    <property type="entry name" value="ACMSD"/>
</dbReference>